<dbReference type="InParanoid" id="A0A165G783"/>
<dbReference type="OrthoDB" id="10260017at2759"/>
<keyword evidence="3" id="KW-1185">Reference proteome</keyword>
<dbReference type="PANTHER" id="PTHR11786:SF0">
    <property type="entry name" value="ARYLAMINE N-ACETYLTRANSFERASE 4-RELATED"/>
    <property type="match status" value="1"/>
</dbReference>
<dbReference type="InterPro" id="IPR001447">
    <property type="entry name" value="Arylamine_N-AcTrfase"/>
</dbReference>
<dbReference type="EMBL" id="KV423960">
    <property type="protein sequence ID" value="KZT57685.1"/>
    <property type="molecule type" value="Genomic_DNA"/>
</dbReference>
<dbReference type="SUPFAM" id="SSF54001">
    <property type="entry name" value="Cysteine proteinases"/>
    <property type="match status" value="1"/>
</dbReference>
<organism evidence="2 3">
    <name type="scientific">Calocera cornea HHB12733</name>
    <dbReference type="NCBI Taxonomy" id="1353952"/>
    <lineage>
        <taxon>Eukaryota</taxon>
        <taxon>Fungi</taxon>
        <taxon>Dikarya</taxon>
        <taxon>Basidiomycota</taxon>
        <taxon>Agaricomycotina</taxon>
        <taxon>Dacrymycetes</taxon>
        <taxon>Dacrymycetales</taxon>
        <taxon>Dacrymycetaceae</taxon>
        <taxon>Calocera</taxon>
    </lineage>
</organism>
<evidence type="ECO:0000256" key="1">
    <source>
        <dbReference type="ARBA" id="ARBA00006547"/>
    </source>
</evidence>
<dbReference type="AlphaFoldDB" id="A0A165G783"/>
<dbReference type="PANTHER" id="PTHR11786">
    <property type="entry name" value="N-HYDROXYARYLAMINE O-ACETYLTRANSFERASE"/>
    <property type="match status" value="1"/>
</dbReference>
<gene>
    <name evidence="2" type="ORF">CALCODRAFT_517336</name>
</gene>
<evidence type="ECO:0000313" key="3">
    <source>
        <dbReference type="Proteomes" id="UP000076842"/>
    </source>
</evidence>
<dbReference type="InterPro" id="IPR053710">
    <property type="entry name" value="Arylamine_NAT_domain_sf"/>
</dbReference>
<dbReference type="Proteomes" id="UP000076842">
    <property type="component" value="Unassembled WGS sequence"/>
</dbReference>
<dbReference type="InterPro" id="IPR038765">
    <property type="entry name" value="Papain-like_cys_pep_sf"/>
</dbReference>
<dbReference type="GO" id="GO:0016407">
    <property type="term" value="F:acetyltransferase activity"/>
    <property type="evidence" value="ECO:0007669"/>
    <property type="project" value="InterPro"/>
</dbReference>
<proteinExistence type="inferred from homology"/>
<dbReference type="STRING" id="1353952.A0A165G783"/>
<accession>A0A165G783</accession>
<dbReference type="Gene3D" id="3.30.2140.20">
    <property type="match status" value="1"/>
</dbReference>
<reference evidence="2 3" key="1">
    <citation type="journal article" date="2016" name="Mol. Biol. Evol.">
        <title>Comparative Genomics of Early-Diverging Mushroom-Forming Fungi Provides Insights into the Origins of Lignocellulose Decay Capabilities.</title>
        <authorList>
            <person name="Nagy L.G."/>
            <person name="Riley R."/>
            <person name="Tritt A."/>
            <person name="Adam C."/>
            <person name="Daum C."/>
            <person name="Floudas D."/>
            <person name="Sun H."/>
            <person name="Yadav J.S."/>
            <person name="Pangilinan J."/>
            <person name="Larsson K.H."/>
            <person name="Matsuura K."/>
            <person name="Barry K."/>
            <person name="Labutti K."/>
            <person name="Kuo R."/>
            <person name="Ohm R.A."/>
            <person name="Bhattacharya S.S."/>
            <person name="Shirouzu T."/>
            <person name="Yoshinaga Y."/>
            <person name="Martin F.M."/>
            <person name="Grigoriev I.V."/>
            <person name="Hibbett D.S."/>
        </authorList>
    </citation>
    <scope>NUCLEOTIDE SEQUENCE [LARGE SCALE GENOMIC DNA]</scope>
    <source>
        <strain evidence="2 3">HHB12733</strain>
    </source>
</reference>
<evidence type="ECO:0000313" key="2">
    <source>
        <dbReference type="EMBL" id="KZT57685.1"/>
    </source>
</evidence>
<comment type="similarity">
    <text evidence="1">Belongs to the arylamine N-acetyltransferase family.</text>
</comment>
<name>A0A165G783_9BASI</name>
<sequence>MIIDKVPSYYTEEQLRAYLKKASFPGFEENSPLPEPTLDTLKKVVLQHLITYTFENADMHYSQAHIVDVTPQGLYKRFVQDAKGGSYCFGQNGILLGMLRALGYPAYAAAARANELHVSEPTKPAIWTPLNHAVLLVLPSDAPTQVVDTGFGGTGLIGPIELKHGATLDGPAAEEHRILRGLPSNAASTDQVGWIVEWRGADEPWRPLFQFAETELYPNDYEALSFAFCGRPSGCGPFWHEIMCMRPFVAEDGTIGRMTMYKGAVKRRLNGKSEVIEEFKTEGQRVAALKKYFDVLITDEDRAFMKGQPAELPEEEVAEAWP</sequence>
<dbReference type="Pfam" id="PF00797">
    <property type="entry name" value="Acetyltransf_2"/>
    <property type="match status" value="1"/>
</dbReference>
<protein>
    <submittedName>
        <fullName evidence="2">Cysteine proteinase</fullName>
    </submittedName>
</protein>